<feature type="domain" description="HTH araC/xylS-type" evidence="5">
    <location>
        <begin position="235"/>
        <end position="333"/>
    </location>
</feature>
<dbReference type="SUPFAM" id="SSF46689">
    <property type="entry name" value="Homeodomain-like"/>
    <property type="match status" value="1"/>
</dbReference>
<evidence type="ECO:0000256" key="2">
    <source>
        <dbReference type="ARBA" id="ARBA00023125"/>
    </source>
</evidence>
<feature type="region of interest" description="Disordered" evidence="4">
    <location>
        <begin position="345"/>
        <end position="364"/>
    </location>
</feature>
<dbReference type="PROSITE" id="PS01124">
    <property type="entry name" value="HTH_ARAC_FAMILY_2"/>
    <property type="match status" value="1"/>
</dbReference>
<accession>A0ABS2BSF8</accession>
<evidence type="ECO:0000313" key="7">
    <source>
        <dbReference type="Proteomes" id="UP000745663"/>
    </source>
</evidence>
<keyword evidence="3" id="KW-0804">Transcription</keyword>
<dbReference type="Pfam" id="PF12833">
    <property type="entry name" value="HTH_18"/>
    <property type="match status" value="1"/>
</dbReference>
<evidence type="ECO:0000313" key="6">
    <source>
        <dbReference type="EMBL" id="MBM5456549.1"/>
    </source>
</evidence>
<dbReference type="Proteomes" id="UP000745663">
    <property type="component" value="Unassembled WGS sequence"/>
</dbReference>
<dbReference type="PANTHER" id="PTHR47894:SF4">
    <property type="entry name" value="HTH-TYPE TRANSCRIPTIONAL REGULATOR GADX"/>
    <property type="match status" value="1"/>
</dbReference>
<evidence type="ECO:0000256" key="3">
    <source>
        <dbReference type="ARBA" id="ARBA00023163"/>
    </source>
</evidence>
<evidence type="ECO:0000256" key="4">
    <source>
        <dbReference type="SAM" id="MobiDB-lite"/>
    </source>
</evidence>
<keyword evidence="7" id="KW-1185">Reference proteome</keyword>
<dbReference type="InterPro" id="IPR032687">
    <property type="entry name" value="AraC-type_N"/>
</dbReference>
<name>A0ABS2BSF8_9PSED</name>
<dbReference type="InterPro" id="IPR018060">
    <property type="entry name" value="HTH_AraC"/>
</dbReference>
<dbReference type="PRINTS" id="PR00032">
    <property type="entry name" value="HTHARAC"/>
</dbReference>
<dbReference type="Gene3D" id="1.10.10.60">
    <property type="entry name" value="Homeodomain-like"/>
    <property type="match status" value="1"/>
</dbReference>
<dbReference type="PROSITE" id="PS00041">
    <property type="entry name" value="HTH_ARAC_FAMILY_1"/>
    <property type="match status" value="1"/>
</dbReference>
<dbReference type="EMBL" id="JACOPV010000002">
    <property type="protein sequence ID" value="MBM5456549.1"/>
    <property type="molecule type" value="Genomic_DNA"/>
</dbReference>
<evidence type="ECO:0000259" key="5">
    <source>
        <dbReference type="PROSITE" id="PS01124"/>
    </source>
</evidence>
<protein>
    <submittedName>
        <fullName evidence="6">AraC family transcriptional regulator</fullName>
    </submittedName>
</protein>
<keyword evidence="2" id="KW-0238">DNA-binding</keyword>
<keyword evidence="1" id="KW-0805">Transcription regulation</keyword>
<dbReference type="Pfam" id="PF12625">
    <property type="entry name" value="Arabinose_bd"/>
    <property type="match status" value="1"/>
</dbReference>
<gene>
    <name evidence="6" type="ORF">H8F21_03075</name>
</gene>
<dbReference type="InterPro" id="IPR020449">
    <property type="entry name" value="Tscrpt_reg_AraC-type_HTH"/>
</dbReference>
<dbReference type="RefSeq" id="WP_203584012.1">
    <property type="nucleotide sequence ID" value="NZ_JACOPV010000002.1"/>
</dbReference>
<evidence type="ECO:0000256" key="1">
    <source>
        <dbReference type="ARBA" id="ARBA00023015"/>
    </source>
</evidence>
<reference evidence="6 7" key="1">
    <citation type="submission" date="2020-08" db="EMBL/GenBank/DDBJ databases">
        <title>Description of novel Pseudomonas species.</title>
        <authorList>
            <person name="Duman M."/>
            <person name="Mulet M."/>
            <person name="Altun S."/>
            <person name="Saticioglu I.B."/>
            <person name="Lalucat J."/>
            <person name="Garcia-Valdes E."/>
        </authorList>
    </citation>
    <scope>NUCLEOTIDE SEQUENCE [LARGE SCALE GENOMIC DNA]</scope>
    <source>
        <strain evidence="6 7">P66</strain>
    </source>
</reference>
<proteinExistence type="predicted"/>
<comment type="caution">
    <text evidence="6">The sequence shown here is derived from an EMBL/GenBank/DDBJ whole genome shotgun (WGS) entry which is preliminary data.</text>
</comment>
<dbReference type="SMART" id="SM00342">
    <property type="entry name" value="HTH_ARAC"/>
    <property type="match status" value="1"/>
</dbReference>
<dbReference type="InterPro" id="IPR018062">
    <property type="entry name" value="HTH_AraC-typ_CS"/>
</dbReference>
<organism evidence="6 7">
    <name type="scientific">Pseudomonas arcuscaelestis</name>
    <dbReference type="NCBI Taxonomy" id="2710591"/>
    <lineage>
        <taxon>Bacteria</taxon>
        <taxon>Pseudomonadati</taxon>
        <taxon>Pseudomonadota</taxon>
        <taxon>Gammaproteobacteria</taxon>
        <taxon>Pseudomonadales</taxon>
        <taxon>Pseudomonadaceae</taxon>
        <taxon>Pseudomonas</taxon>
    </lineage>
</organism>
<dbReference type="PANTHER" id="PTHR47894">
    <property type="entry name" value="HTH-TYPE TRANSCRIPTIONAL REGULATOR GADX"/>
    <property type="match status" value="1"/>
</dbReference>
<dbReference type="InterPro" id="IPR009057">
    <property type="entry name" value="Homeodomain-like_sf"/>
</dbReference>
<sequence>MSSLKHTVFAESLLHYHAAIFQPHLATVGLPEDVLERPDRKIPLNQYNQLLEVAASQTDNNLGLKLGLGMLGEPRNLSLLGGVGYAVRSAANVQAMLDCASRYIVVHAQANELSWRLQGAHLEITYRLTDPSVLDRRQDTEYALGTLYARLREYTGEKYAPLRVDFEHSRPIDTGLHKQVFQCPLKFDQPTNRILWPAQMLEEPLLTADPRLHQSLLPGLEAERRSRLADTDLTARIGLVIEANLAVGQIGLDQVAAHLHLSKRTLQRRLGELGLEFAQLVEQIRQALAIELVSQSVASLTEIAQQLGYNEASSFTRAFRRWTGYSPRQFRQQAAEGASRLAGIATSTSKVPSTSNRAIMSNAR</sequence>